<feature type="domain" description="G-protein coupled receptors family 1 profile" evidence="11">
    <location>
        <begin position="45"/>
        <end position="296"/>
    </location>
</feature>
<evidence type="ECO:0000256" key="5">
    <source>
        <dbReference type="ARBA" id="ARBA00023040"/>
    </source>
</evidence>
<feature type="transmembrane region" description="Helical" evidence="10">
    <location>
        <begin position="100"/>
        <end position="122"/>
    </location>
</feature>
<dbReference type="PROSITE" id="PS50262">
    <property type="entry name" value="G_PROTEIN_RECEP_F1_2"/>
    <property type="match status" value="1"/>
</dbReference>
<keyword evidence="6 10" id="KW-0472">Membrane</keyword>
<dbReference type="GeneTree" id="ENSGT01050000244823"/>
<dbReference type="GO" id="GO:0005886">
    <property type="term" value="C:plasma membrane"/>
    <property type="evidence" value="ECO:0007669"/>
    <property type="project" value="UniProtKB-SubCell"/>
</dbReference>
<dbReference type="PANTHER" id="PTHR24249:SF381">
    <property type="entry name" value="TRACE AMINE ASSOCIATED RECEPTOR 19P-RELATED"/>
    <property type="match status" value="1"/>
</dbReference>
<dbReference type="Gene3D" id="1.20.1070.10">
    <property type="entry name" value="Rhodopsin 7-helix transmembrane proteins"/>
    <property type="match status" value="1"/>
</dbReference>
<dbReference type="InterPro" id="IPR050569">
    <property type="entry name" value="TAAR"/>
</dbReference>
<organism evidence="12 13">
    <name type="scientific">Kryptolebias marmoratus</name>
    <name type="common">Mangrove killifish</name>
    <name type="synonym">Rivulus marmoratus</name>
    <dbReference type="NCBI Taxonomy" id="37003"/>
    <lineage>
        <taxon>Eukaryota</taxon>
        <taxon>Metazoa</taxon>
        <taxon>Chordata</taxon>
        <taxon>Craniata</taxon>
        <taxon>Vertebrata</taxon>
        <taxon>Euteleostomi</taxon>
        <taxon>Actinopterygii</taxon>
        <taxon>Neopterygii</taxon>
        <taxon>Teleostei</taxon>
        <taxon>Neoteleostei</taxon>
        <taxon>Acanthomorphata</taxon>
        <taxon>Ovalentaria</taxon>
        <taxon>Atherinomorphae</taxon>
        <taxon>Cyprinodontiformes</taxon>
        <taxon>Rivulidae</taxon>
        <taxon>Kryptolebias</taxon>
    </lineage>
</organism>
<keyword evidence="8 9" id="KW-0807">Transducer</keyword>
<proteinExistence type="inferred from homology"/>
<feature type="transmembrane region" description="Helical" evidence="10">
    <location>
        <begin position="192"/>
        <end position="215"/>
    </location>
</feature>
<dbReference type="SUPFAM" id="SSF81321">
    <property type="entry name" value="Family A G protein-coupled receptor-like"/>
    <property type="match status" value="1"/>
</dbReference>
<dbReference type="PANTHER" id="PTHR24249">
    <property type="entry name" value="HISTAMINE RECEPTOR-RELATED G-PROTEIN COUPLED RECEPTOR"/>
    <property type="match status" value="1"/>
</dbReference>
<keyword evidence="4 10" id="KW-1133">Transmembrane helix</keyword>
<protein>
    <recommendedName>
        <fullName evidence="11">G-protein coupled receptors family 1 profile domain-containing protein</fullName>
    </recommendedName>
</protein>
<keyword evidence="7 9" id="KW-0675">Receptor</keyword>
<evidence type="ECO:0000256" key="6">
    <source>
        <dbReference type="ARBA" id="ARBA00023136"/>
    </source>
</evidence>
<evidence type="ECO:0000256" key="3">
    <source>
        <dbReference type="ARBA" id="ARBA00022692"/>
    </source>
</evidence>
<accession>A0A3Q3FPB3</accession>
<evidence type="ECO:0000256" key="9">
    <source>
        <dbReference type="RuleBase" id="RU000688"/>
    </source>
</evidence>
<evidence type="ECO:0000313" key="13">
    <source>
        <dbReference type="Proteomes" id="UP000264800"/>
    </source>
</evidence>
<dbReference type="Pfam" id="PF00001">
    <property type="entry name" value="7tm_1"/>
    <property type="match status" value="1"/>
</dbReference>
<keyword evidence="13" id="KW-1185">Reference proteome</keyword>
<evidence type="ECO:0000259" key="11">
    <source>
        <dbReference type="PROSITE" id="PS50262"/>
    </source>
</evidence>
<comment type="subcellular location">
    <subcellularLocation>
        <location evidence="1">Cell membrane</location>
        <topology evidence="1">Multi-pass membrane protein</topology>
    </subcellularLocation>
</comment>
<evidence type="ECO:0000256" key="2">
    <source>
        <dbReference type="ARBA" id="ARBA00022475"/>
    </source>
</evidence>
<evidence type="ECO:0000256" key="4">
    <source>
        <dbReference type="ARBA" id="ARBA00022989"/>
    </source>
</evidence>
<feature type="transmembrane region" description="Helical" evidence="10">
    <location>
        <begin position="33"/>
        <end position="53"/>
    </location>
</feature>
<evidence type="ECO:0000256" key="10">
    <source>
        <dbReference type="SAM" id="Phobius"/>
    </source>
</evidence>
<feature type="transmembrane region" description="Helical" evidence="10">
    <location>
        <begin position="65"/>
        <end position="88"/>
    </location>
</feature>
<name>A0A3Q3FPB3_KRYMA</name>
<reference evidence="12" key="2">
    <citation type="submission" date="2025-09" db="UniProtKB">
        <authorList>
            <consortium name="Ensembl"/>
        </authorList>
    </citation>
    <scope>IDENTIFICATION</scope>
</reference>
<evidence type="ECO:0000256" key="1">
    <source>
        <dbReference type="ARBA" id="ARBA00004651"/>
    </source>
</evidence>
<dbReference type="AlphaFoldDB" id="A0A3Q3FPB3"/>
<dbReference type="GO" id="GO:0001594">
    <property type="term" value="F:trace-amine receptor activity"/>
    <property type="evidence" value="ECO:0007669"/>
    <property type="project" value="TreeGrafter"/>
</dbReference>
<dbReference type="InterPro" id="IPR017452">
    <property type="entry name" value="GPCR_Rhodpsn_7TM"/>
</dbReference>
<feature type="transmembrane region" description="Helical" evidence="10">
    <location>
        <begin position="245"/>
        <end position="270"/>
    </location>
</feature>
<reference evidence="12" key="1">
    <citation type="submission" date="2025-08" db="UniProtKB">
        <authorList>
            <consortium name="Ensembl"/>
        </authorList>
    </citation>
    <scope>IDENTIFICATION</scope>
</reference>
<keyword evidence="5 9" id="KW-0297">G-protein coupled receptor</keyword>
<dbReference type="PRINTS" id="PR00237">
    <property type="entry name" value="GPCRRHODOPSN"/>
</dbReference>
<keyword evidence="3 9" id="KW-0812">Transmembrane</keyword>
<dbReference type="PROSITE" id="PS00237">
    <property type="entry name" value="G_PROTEIN_RECEP_F1_1"/>
    <property type="match status" value="1"/>
</dbReference>
<dbReference type="InterPro" id="IPR000276">
    <property type="entry name" value="GPCR_Rhodpsn"/>
</dbReference>
<evidence type="ECO:0000256" key="8">
    <source>
        <dbReference type="ARBA" id="ARBA00023224"/>
    </source>
</evidence>
<dbReference type="OMA" id="YYCVTLM"/>
<evidence type="ECO:0000256" key="7">
    <source>
        <dbReference type="ARBA" id="ARBA00023170"/>
    </source>
</evidence>
<sequence length="326" mass="36515">MRFVNFSYQNELCFPQLLNSSCRKTMHTPSVSMLIYITLSSISFLTMVHLFFSIFCRKLHSPTNFFLLSLAVSDCMVGFLISFQIILIDGCWYLGDLMCALYLVLDYVITSASGGTMVLISIDRYVAICYPLHYNSKVTVGRTKICVSLCWICSVLFHSLLLKKNLQKPGRYNSCSGECVVVVDYIGGVLDLLFSFIGPVTVIIVLYLRVFVVAVSQARSMRSHVAAVTLQGSVRVTAKKSEMKAAMILGIVVVVFLLCTCPYYCVTLMAQDAGVSASSVAFLLFYFNSTLNPLIYALFYPWFRKSVKLILTLQILKPEIIFLNTS</sequence>
<keyword evidence="2" id="KW-1003">Cell membrane</keyword>
<comment type="similarity">
    <text evidence="9">Belongs to the G-protein coupled receptor 1 family.</text>
</comment>
<dbReference type="CDD" id="cd15055">
    <property type="entry name" value="7tmA_TAARs"/>
    <property type="match status" value="1"/>
</dbReference>
<evidence type="ECO:0000313" key="12">
    <source>
        <dbReference type="Ensembl" id="ENSKMAP00000014527.1"/>
    </source>
</evidence>
<dbReference type="Proteomes" id="UP000264800">
    <property type="component" value="Unplaced"/>
</dbReference>
<feature type="transmembrane region" description="Helical" evidence="10">
    <location>
        <begin position="282"/>
        <end position="303"/>
    </location>
</feature>
<feature type="transmembrane region" description="Helical" evidence="10">
    <location>
        <begin position="143"/>
        <end position="162"/>
    </location>
</feature>
<dbReference type="Ensembl" id="ENSKMAT00000014741.1">
    <property type="protein sequence ID" value="ENSKMAP00000014527.1"/>
    <property type="gene ID" value="ENSKMAG00000010905.1"/>
</dbReference>